<proteinExistence type="predicted"/>
<dbReference type="PROSITE" id="PS51257">
    <property type="entry name" value="PROKAR_LIPOPROTEIN"/>
    <property type="match status" value="1"/>
</dbReference>
<organism evidence="2 3">
    <name type="scientific">Phocaeicola acetigenes</name>
    <dbReference type="NCBI Taxonomy" id="3016083"/>
    <lineage>
        <taxon>Bacteria</taxon>
        <taxon>Pseudomonadati</taxon>
        <taxon>Bacteroidota</taxon>
        <taxon>Bacteroidia</taxon>
        <taxon>Bacteroidales</taxon>
        <taxon>Bacteroidaceae</taxon>
        <taxon>Phocaeicola</taxon>
    </lineage>
</organism>
<feature type="signal peptide" evidence="1">
    <location>
        <begin position="1"/>
        <end position="22"/>
    </location>
</feature>
<accession>A0ABT4PJ50</accession>
<dbReference type="Gene3D" id="3.20.20.80">
    <property type="entry name" value="Glycosidases"/>
    <property type="match status" value="1"/>
</dbReference>
<dbReference type="RefSeq" id="WP_269878319.1">
    <property type="nucleotide sequence ID" value="NZ_JAPZVM010000008.1"/>
</dbReference>
<dbReference type="GO" id="GO:0016787">
    <property type="term" value="F:hydrolase activity"/>
    <property type="evidence" value="ECO:0007669"/>
    <property type="project" value="UniProtKB-KW"/>
</dbReference>
<evidence type="ECO:0000256" key="1">
    <source>
        <dbReference type="SAM" id="SignalP"/>
    </source>
</evidence>
<dbReference type="InterPro" id="IPR001579">
    <property type="entry name" value="Glyco_hydro_18_chit_AS"/>
</dbReference>
<dbReference type="InterPro" id="IPR017853">
    <property type="entry name" value="GH"/>
</dbReference>
<comment type="caution">
    <text evidence="2">The sequence shown here is derived from an EMBL/GenBank/DDBJ whole genome shotgun (WGS) entry which is preliminary data.</text>
</comment>
<name>A0ABT4PJ50_9BACT</name>
<dbReference type="SUPFAM" id="SSF51445">
    <property type="entry name" value="(Trans)glycosidases"/>
    <property type="match status" value="1"/>
</dbReference>
<reference evidence="2" key="1">
    <citation type="submission" date="2022-12" db="EMBL/GenBank/DDBJ databases">
        <title>Phocaeicola acetigenes sp. nov., isolated feces from a healthy human.</title>
        <authorList>
            <person name="Do H."/>
            <person name="Ha Y.B."/>
            <person name="Kim J.-S."/>
            <person name="Suh M.K."/>
            <person name="Kim H.S."/>
            <person name="Lee J.-S."/>
        </authorList>
    </citation>
    <scope>NUCLEOTIDE SEQUENCE</scope>
    <source>
        <strain evidence="2">KGMB11183</strain>
    </source>
</reference>
<gene>
    <name evidence="2" type="ORF">O6P32_09925</name>
</gene>
<dbReference type="PROSITE" id="PS01095">
    <property type="entry name" value="GH18_1"/>
    <property type="match status" value="1"/>
</dbReference>
<dbReference type="Pfam" id="PF16141">
    <property type="entry name" value="GH18_BT1044-like"/>
    <property type="match status" value="2"/>
</dbReference>
<keyword evidence="3" id="KW-1185">Reference proteome</keyword>
<dbReference type="InterPro" id="IPR032320">
    <property type="entry name" value="GH18_BT1044-like"/>
</dbReference>
<dbReference type="Proteomes" id="UP001141933">
    <property type="component" value="Unassembled WGS sequence"/>
</dbReference>
<keyword evidence="2" id="KW-0378">Hydrolase</keyword>
<feature type="chain" id="PRO_5045209808" evidence="1">
    <location>
        <begin position="23"/>
        <end position="326"/>
    </location>
</feature>
<evidence type="ECO:0000313" key="3">
    <source>
        <dbReference type="Proteomes" id="UP001141933"/>
    </source>
</evidence>
<sequence>MKAKYIFASLLLALGVNLFVSCDSWTELENIKIQDVEDNSSLNPKSEEYWENLRAYKRSDHQLCFGWFGYWDGGVGASGRSSLSSAPDSIDIFSVFGKYMFNLTPEQIADMRYVQEVKGSKVVFTFLMQNVGFGFPQTPEGVIQYAHALCDTVRKYGYDGIDLDYEPNYGGAGYFSDKKEVARFVKELGKELGPMSGTNKVLYLDGEYDYILPEIVPYFNLAISQAYNATSNSTLDNRMRKAVAIGWKPEQFLVCEEFQKYASTGGVDFRLPDGTVVPSLIGMAMWQPKEGRKGGCGAFHMEFDYNNYPDWKYIREAIQIMNPAAK</sequence>
<protein>
    <submittedName>
        <fullName evidence="2">Glycoside hydrolase family 18</fullName>
    </submittedName>
</protein>
<keyword evidence="1" id="KW-0732">Signal</keyword>
<dbReference type="EMBL" id="JAPZVM010000008">
    <property type="protein sequence ID" value="MCZ8373019.1"/>
    <property type="molecule type" value="Genomic_DNA"/>
</dbReference>
<evidence type="ECO:0000313" key="2">
    <source>
        <dbReference type="EMBL" id="MCZ8373019.1"/>
    </source>
</evidence>